<accession>A0A5J5GGR0</accession>
<sequence length="83" mass="9866">MKKYEKYLMCNLGYMDNEFTPRSLVLMDISSENGHVCDHCKKEIKGNVYHFNEYAPYGFSEWTDRKWTFDYKCMPYVVGAGLK</sequence>
<evidence type="ECO:0000313" key="2">
    <source>
        <dbReference type="Proteomes" id="UP000367750"/>
    </source>
</evidence>
<protein>
    <submittedName>
        <fullName evidence="1">Uncharacterized protein</fullName>
    </submittedName>
</protein>
<comment type="caution">
    <text evidence="1">The sequence shown here is derived from an EMBL/GenBank/DDBJ whole genome shotgun (WGS) entry which is preliminary data.</text>
</comment>
<dbReference type="OrthoDB" id="9984394at2"/>
<proteinExistence type="predicted"/>
<reference evidence="1 2" key="1">
    <citation type="submission" date="2019-09" db="EMBL/GenBank/DDBJ databases">
        <title>Bacillus ochoae sp. nov., Paenibacillus whitsoniae sp. nov., Paenibacillus spiritus sp. nov. Isolated from the Mars Exploration Rover during spacecraft assembly.</title>
        <authorList>
            <person name="Seuylemezian A."/>
            <person name="Vaishampayan P."/>
        </authorList>
    </citation>
    <scope>NUCLEOTIDE SEQUENCE [LARGE SCALE GENOMIC DNA]</scope>
    <source>
        <strain evidence="1 2">MER_111</strain>
    </source>
</reference>
<organism evidence="1 2">
    <name type="scientific">Paenibacillus spiritus</name>
    <dbReference type="NCBI Taxonomy" id="2496557"/>
    <lineage>
        <taxon>Bacteria</taxon>
        <taxon>Bacillati</taxon>
        <taxon>Bacillota</taxon>
        <taxon>Bacilli</taxon>
        <taxon>Bacillales</taxon>
        <taxon>Paenibacillaceae</taxon>
        <taxon>Paenibacillus</taxon>
    </lineage>
</organism>
<dbReference type="Proteomes" id="UP000367750">
    <property type="component" value="Unassembled WGS sequence"/>
</dbReference>
<name>A0A5J5GGR0_9BACL</name>
<evidence type="ECO:0000313" key="1">
    <source>
        <dbReference type="EMBL" id="KAA9007335.1"/>
    </source>
</evidence>
<dbReference type="EMBL" id="VYKK01000004">
    <property type="protein sequence ID" value="KAA9007335.1"/>
    <property type="molecule type" value="Genomic_DNA"/>
</dbReference>
<keyword evidence="2" id="KW-1185">Reference proteome</keyword>
<gene>
    <name evidence="1" type="ORF">F4V43_02290</name>
</gene>
<dbReference type="RefSeq" id="WP_150456625.1">
    <property type="nucleotide sequence ID" value="NZ_VYKK01000004.1"/>
</dbReference>
<dbReference type="AlphaFoldDB" id="A0A5J5GGR0"/>